<dbReference type="EMBL" id="FONR01000037">
    <property type="protein sequence ID" value="SFG99915.1"/>
    <property type="molecule type" value="Genomic_DNA"/>
</dbReference>
<name>A0A1I2WF31_9ACTN</name>
<protein>
    <submittedName>
        <fullName evidence="1">Uncharacterized protein</fullName>
    </submittedName>
</protein>
<sequence>MTDVFVSAEAVEEVKPAGAPDALDDQLIGQLLDRAKADGIKLTGQGGLLQQLSGGEAAEVPTQTAAHVFVVKR</sequence>
<proteinExistence type="predicted"/>
<evidence type="ECO:0000313" key="2">
    <source>
        <dbReference type="Proteomes" id="UP000181942"/>
    </source>
</evidence>
<gene>
    <name evidence="1" type="ORF">SAMN02787118_1377</name>
</gene>
<reference evidence="1 2" key="1">
    <citation type="submission" date="2016-10" db="EMBL/GenBank/DDBJ databases">
        <authorList>
            <person name="de Groot N.N."/>
        </authorList>
    </citation>
    <scope>NUCLEOTIDE SEQUENCE [LARGE SCALE GENOMIC DNA]</scope>
    <source>
        <strain evidence="1 2">OK461</strain>
    </source>
</reference>
<organism evidence="1 2">
    <name type="scientific">Streptomyces mirabilis</name>
    <dbReference type="NCBI Taxonomy" id="68239"/>
    <lineage>
        <taxon>Bacteria</taxon>
        <taxon>Bacillati</taxon>
        <taxon>Actinomycetota</taxon>
        <taxon>Actinomycetes</taxon>
        <taxon>Kitasatosporales</taxon>
        <taxon>Streptomycetaceae</taxon>
        <taxon>Streptomyces</taxon>
    </lineage>
</organism>
<dbReference type="Proteomes" id="UP000181942">
    <property type="component" value="Unassembled WGS sequence"/>
</dbReference>
<evidence type="ECO:0000313" key="1">
    <source>
        <dbReference type="EMBL" id="SFG99915.1"/>
    </source>
</evidence>
<dbReference type="AlphaFoldDB" id="A0A1I2WF31"/>
<accession>A0A1I2WF31</accession>